<evidence type="ECO:0000256" key="1">
    <source>
        <dbReference type="SAM" id="Phobius"/>
    </source>
</evidence>
<evidence type="ECO:0000313" key="2">
    <source>
        <dbReference type="EnsemblPlants" id="TuG1812G0700002867.01.T01.cds315557"/>
    </source>
</evidence>
<reference evidence="2" key="3">
    <citation type="submission" date="2022-06" db="UniProtKB">
        <authorList>
            <consortium name="EnsemblPlants"/>
        </authorList>
    </citation>
    <scope>IDENTIFICATION</scope>
</reference>
<organism evidence="2 3">
    <name type="scientific">Triticum urartu</name>
    <name type="common">Red wild einkorn</name>
    <name type="synonym">Crithodium urartu</name>
    <dbReference type="NCBI Taxonomy" id="4572"/>
    <lineage>
        <taxon>Eukaryota</taxon>
        <taxon>Viridiplantae</taxon>
        <taxon>Streptophyta</taxon>
        <taxon>Embryophyta</taxon>
        <taxon>Tracheophyta</taxon>
        <taxon>Spermatophyta</taxon>
        <taxon>Magnoliopsida</taxon>
        <taxon>Liliopsida</taxon>
        <taxon>Poales</taxon>
        <taxon>Poaceae</taxon>
        <taxon>BOP clade</taxon>
        <taxon>Pooideae</taxon>
        <taxon>Triticodae</taxon>
        <taxon>Triticeae</taxon>
        <taxon>Triticinae</taxon>
        <taxon>Triticum</taxon>
    </lineage>
</organism>
<dbReference type="Gramene" id="TuG1812G0700002867.01.T01">
    <property type="protein sequence ID" value="TuG1812G0700002867.01.T01.cds315557"/>
    <property type="gene ID" value="TuG1812G0700002867.01"/>
</dbReference>
<keyword evidence="1" id="KW-0472">Membrane</keyword>
<name>A0A8R7V814_TRIUA</name>
<accession>A0A8R7V814</accession>
<evidence type="ECO:0000313" key="3">
    <source>
        <dbReference type="Proteomes" id="UP000015106"/>
    </source>
</evidence>
<protein>
    <submittedName>
        <fullName evidence="2">Uncharacterized protein</fullName>
    </submittedName>
</protein>
<proteinExistence type="predicted"/>
<dbReference type="Proteomes" id="UP000015106">
    <property type="component" value="Chromosome 7"/>
</dbReference>
<reference evidence="2" key="2">
    <citation type="submission" date="2018-03" db="EMBL/GenBank/DDBJ databases">
        <title>The Triticum urartu genome reveals the dynamic nature of wheat genome evolution.</title>
        <authorList>
            <person name="Ling H."/>
            <person name="Ma B."/>
            <person name="Shi X."/>
            <person name="Liu H."/>
            <person name="Dong L."/>
            <person name="Sun H."/>
            <person name="Cao Y."/>
            <person name="Gao Q."/>
            <person name="Zheng S."/>
            <person name="Li Y."/>
            <person name="Yu Y."/>
            <person name="Du H."/>
            <person name="Qi M."/>
            <person name="Li Y."/>
            <person name="Yu H."/>
            <person name="Cui Y."/>
            <person name="Wang N."/>
            <person name="Chen C."/>
            <person name="Wu H."/>
            <person name="Zhao Y."/>
            <person name="Zhang J."/>
            <person name="Li Y."/>
            <person name="Zhou W."/>
            <person name="Zhang B."/>
            <person name="Hu W."/>
            <person name="Eijk M."/>
            <person name="Tang J."/>
            <person name="Witsenboer H."/>
            <person name="Zhao S."/>
            <person name="Li Z."/>
            <person name="Zhang A."/>
            <person name="Wang D."/>
            <person name="Liang C."/>
        </authorList>
    </citation>
    <scope>NUCLEOTIDE SEQUENCE [LARGE SCALE GENOMIC DNA]</scope>
    <source>
        <strain evidence="2">cv. G1812</strain>
    </source>
</reference>
<keyword evidence="3" id="KW-1185">Reference proteome</keyword>
<dbReference type="EnsemblPlants" id="TuG1812G0700002867.01.T01">
    <property type="protein sequence ID" value="TuG1812G0700002867.01.T01.cds315557"/>
    <property type="gene ID" value="TuG1812G0700002867.01"/>
</dbReference>
<feature type="transmembrane region" description="Helical" evidence="1">
    <location>
        <begin position="37"/>
        <end position="54"/>
    </location>
</feature>
<reference evidence="3" key="1">
    <citation type="journal article" date="2013" name="Nature">
        <title>Draft genome of the wheat A-genome progenitor Triticum urartu.</title>
        <authorList>
            <person name="Ling H.Q."/>
            <person name="Zhao S."/>
            <person name="Liu D."/>
            <person name="Wang J."/>
            <person name="Sun H."/>
            <person name="Zhang C."/>
            <person name="Fan H."/>
            <person name="Li D."/>
            <person name="Dong L."/>
            <person name="Tao Y."/>
            <person name="Gao C."/>
            <person name="Wu H."/>
            <person name="Li Y."/>
            <person name="Cui Y."/>
            <person name="Guo X."/>
            <person name="Zheng S."/>
            <person name="Wang B."/>
            <person name="Yu K."/>
            <person name="Liang Q."/>
            <person name="Yang W."/>
            <person name="Lou X."/>
            <person name="Chen J."/>
            <person name="Feng M."/>
            <person name="Jian J."/>
            <person name="Zhang X."/>
            <person name="Luo G."/>
            <person name="Jiang Y."/>
            <person name="Liu J."/>
            <person name="Wang Z."/>
            <person name="Sha Y."/>
            <person name="Zhang B."/>
            <person name="Wu H."/>
            <person name="Tang D."/>
            <person name="Shen Q."/>
            <person name="Xue P."/>
            <person name="Zou S."/>
            <person name="Wang X."/>
            <person name="Liu X."/>
            <person name="Wang F."/>
            <person name="Yang Y."/>
            <person name="An X."/>
            <person name="Dong Z."/>
            <person name="Zhang K."/>
            <person name="Zhang X."/>
            <person name="Luo M.C."/>
            <person name="Dvorak J."/>
            <person name="Tong Y."/>
            <person name="Wang J."/>
            <person name="Yang H."/>
            <person name="Li Z."/>
            <person name="Wang D."/>
            <person name="Zhang A."/>
            <person name="Wang J."/>
        </authorList>
    </citation>
    <scope>NUCLEOTIDE SEQUENCE</scope>
    <source>
        <strain evidence="3">cv. G1812</strain>
    </source>
</reference>
<sequence length="56" mass="6205">MFLIYSGYYLLPTFHNVVFLRGGALKSKSTGPGLCGFVPYFLLIHANCVVIYFGKA</sequence>
<keyword evidence="1" id="KW-0812">Transmembrane</keyword>
<dbReference type="AlphaFoldDB" id="A0A8R7V814"/>
<keyword evidence="1" id="KW-1133">Transmembrane helix</keyword>